<dbReference type="Pfam" id="PF00072">
    <property type="entry name" value="Response_reg"/>
    <property type="match status" value="1"/>
</dbReference>
<keyword evidence="3" id="KW-0902">Two-component regulatory system</keyword>
<dbReference type="InterPro" id="IPR001867">
    <property type="entry name" value="OmpR/PhoB-type_DNA-bd"/>
</dbReference>
<evidence type="ECO:0000256" key="2">
    <source>
        <dbReference type="ARBA" id="ARBA00022553"/>
    </source>
</evidence>
<reference evidence="14 15" key="1">
    <citation type="submission" date="2017-04" db="EMBL/GenBank/DDBJ databases">
        <title>Function of individual gut microbiota members based on whole genome sequencing of pure cultures obtained from chicken caecum.</title>
        <authorList>
            <person name="Medvecky M."/>
            <person name="Cejkova D."/>
            <person name="Polansky O."/>
            <person name="Karasova D."/>
            <person name="Kubasova T."/>
            <person name="Cizek A."/>
            <person name="Rychlik I."/>
        </authorList>
    </citation>
    <scope>NUCLEOTIDE SEQUENCE [LARGE SCALE GENOMIC DNA]</scope>
    <source>
        <strain evidence="14">An179</strain>
        <strain evidence="15">An180</strain>
    </source>
</reference>
<evidence type="ECO:0000256" key="6">
    <source>
        <dbReference type="ARBA" id="ARBA00023163"/>
    </source>
</evidence>
<keyword evidence="2 8" id="KW-0597">Phosphoprotein</keyword>
<dbReference type="SMART" id="SM00862">
    <property type="entry name" value="Trans_reg_C"/>
    <property type="match status" value="1"/>
</dbReference>
<evidence type="ECO:0000256" key="1">
    <source>
        <dbReference type="ARBA" id="ARBA00018672"/>
    </source>
</evidence>
<organism evidence="12 15">
    <name type="scientific">Butyricicoccus pullicaecorum</name>
    <dbReference type="NCBI Taxonomy" id="501571"/>
    <lineage>
        <taxon>Bacteria</taxon>
        <taxon>Bacillati</taxon>
        <taxon>Bacillota</taxon>
        <taxon>Clostridia</taxon>
        <taxon>Eubacteriales</taxon>
        <taxon>Butyricicoccaceae</taxon>
        <taxon>Butyricicoccus</taxon>
    </lineage>
</organism>
<dbReference type="CDD" id="cd17574">
    <property type="entry name" value="REC_OmpR"/>
    <property type="match status" value="1"/>
</dbReference>
<evidence type="ECO:0000256" key="9">
    <source>
        <dbReference type="PROSITE-ProRule" id="PRU01091"/>
    </source>
</evidence>
<evidence type="ECO:0000259" key="11">
    <source>
        <dbReference type="PROSITE" id="PS51755"/>
    </source>
</evidence>
<dbReference type="RefSeq" id="WP_016148909.1">
    <property type="nucleotide sequence ID" value="NZ_CABKSA010000003.1"/>
</dbReference>
<comment type="function">
    <text evidence="7">May play the central regulatory role in sporulation. It may be an element of the effector pathway responsible for the activation of sporulation genes in response to nutritional stress. Spo0A may act in concert with spo0H (a sigma factor) to control the expression of some genes that are critical to the sporulation process.</text>
</comment>
<feature type="modified residue" description="4-aspartylphosphate" evidence="8">
    <location>
        <position position="54"/>
    </location>
</feature>
<dbReference type="EMBL" id="NFKK01000004">
    <property type="protein sequence ID" value="OUP53350.1"/>
    <property type="molecule type" value="Genomic_DNA"/>
</dbReference>
<keyword evidence="4" id="KW-0805">Transcription regulation</keyword>
<dbReference type="Gene3D" id="1.10.10.10">
    <property type="entry name" value="Winged helix-like DNA-binding domain superfamily/Winged helix DNA-binding domain"/>
    <property type="match status" value="1"/>
</dbReference>
<dbReference type="InterPro" id="IPR001789">
    <property type="entry name" value="Sig_transdc_resp-reg_receiver"/>
</dbReference>
<dbReference type="GO" id="GO:0000976">
    <property type="term" value="F:transcription cis-regulatory region binding"/>
    <property type="evidence" value="ECO:0007669"/>
    <property type="project" value="TreeGrafter"/>
</dbReference>
<proteinExistence type="predicted"/>
<dbReference type="SMART" id="SM00448">
    <property type="entry name" value="REC"/>
    <property type="match status" value="1"/>
</dbReference>
<dbReference type="Proteomes" id="UP000195897">
    <property type="component" value="Unassembled WGS sequence"/>
</dbReference>
<evidence type="ECO:0000256" key="7">
    <source>
        <dbReference type="ARBA" id="ARBA00024867"/>
    </source>
</evidence>
<dbReference type="AlphaFoldDB" id="A0A1Y4LBX0"/>
<evidence type="ECO:0000259" key="10">
    <source>
        <dbReference type="PROSITE" id="PS50110"/>
    </source>
</evidence>
<feature type="domain" description="Response regulatory" evidence="10">
    <location>
        <begin position="3"/>
        <end position="121"/>
    </location>
</feature>
<accession>A0A1Y4LBX0</accession>
<dbReference type="PROSITE" id="PS51755">
    <property type="entry name" value="OMPR_PHOB"/>
    <property type="match status" value="1"/>
</dbReference>
<keyword evidence="5 9" id="KW-0238">DNA-binding</keyword>
<evidence type="ECO:0000313" key="14">
    <source>
        <dbReference type="Proteomes" id="UP000195326"/>
    </source>
</evidence>
<comment type="caution">
    <text evidence="12">The sequence shown here is derived from an EMBL/GenBank/DDBJ whole genome shotgun (WGS) entry which is preliminary data.</text>
</comment>
<dbReference type="STRING" id="501571.GCA_900143195_01617"/>
<dbReference type="Gene3D" id="6.10.250.690">
    <property type="match status" value="1"/>
</dbReference>
<dbReference type="GO" id="GO:0032993">
    <property type="term" value="C:protein-DNA complex"/>
    <property type="evidence" value="ECO:0007669"/>
    <property type="project" value="TreeGrafter"/>
</dbReference>
<dbReference type="CDD" id="cd00383">
    <property type="entry name" value="trans_reg_C"/>
    <property type="match status" value="1"/>
</dbReference>
<keyword evidence="6" id="KW-0804">Transcription</keyword>
<dbReference type="GO" id="GO:0000156">
    <property type="term" value="F:phosphorelay response regulator activity"/>
    <property type="evidence" value="ECO:0007669"/>
    <property type="project" value="TreeGrafter"/>
</dbReference>
<name>A0A1Y4LBX0_9FIRM</name>
<feature type="DNA-binding region" description="OmpR/PhoB-type" evidence="9">
    <location>
        <begin position="129"/>
        <end position="225"/>
    </location>
</feature>
<dbReference type="FunFam" id="1.10.10.10:FF:000018">
    <property type="entry name" value="DNA-binding response regulator ResD"/>
    <property type="match status" value="1"/>
</dbReference>
<evidence type="ECO:0000313" key="13">
    <source>
        <dbReference type="EMBL" id="OUP60011.1"/>
    </source>
</evidence>
<dbReference type="Gene3D" id="3.40.50.2300">
    <property type="match status" value="1"/>
</dbReference>
<dbReference type="PANTHER" id="PTHR48111">
    <property type="entry name" value="REGULATOR OF RPOS"/>
    <property type="match status" value="1"/>
</dbReference>
<gene>
    <name evidence="13" type="ORF">B5F15_04125</name>
    <name evidence="12" type="ORF">B5F17_04925</name>
</gene>
<dbReference type="SUPFAM" id="SSF52172">
    <property type="entry name" value="CheY-like"/>
    <property type="match status" value="1"/>
</dbReference>
<dbReference type="GO" id="GO:0005829">
    <property type="term" value="C:cytosol"/>
    <property type="evidence" value="ECO:0007669"/>
    <property type="project" value="TreeGrafter"/>
</dbReference>
<dbReference type="InterPro" id="IPR036388">
    <property type="entry name" value="WH-like_DNA-bd_sf"/>
</dbReference>
<evidence type="ECO:0000256" key="8">
    <source>
        <dbReference type="PROSITE-ProRule" id="PRU00169"/>
    </source>
</evidence>
<dbReference type="EMBL" id="NFKL01000004">
    <property type="protein sequence ID" value="OUP60011.1"/>
    <property type="molecule type" value="Genomic_DNA"/>
</dbReference>
<evidence type="ECO:0000256" key="5">
    <source>
        <dbReference type="ARBA" id="ARBA00023125"/>
    </source>
</evidence>
<evidence type="ECO:0000256" key="3">
    <source>
        <dbReference type="ARBA" id="ARBA00023012"/>
    </source>
</evidence>
<dbReference type="PROSITE" id="PS50110">
    <property type="entry name" value="RESPONSE_REGULATORY"/>
    <property type="match status" value="1"/>
</dbReference>
<reference evidence="12" key="2">
    <citation type="journal article" date="2018" name="BMC Genomics">
        <title>Whole genome sequencing and function prediction of 133 gut anaerobes isolated from chicken caecum in pure cultures.</title>
        <authorList>
            <person name="Medvecky M."/>
            <person name="Cejkova D."/>
            <person name="Polansky O."/>
            <person name="Karasova D."/>
            <person name="Kubasova T."/>
            <person name="Cizek A."/>
            <person name="Rychlik I."/>
        </authorList>
    </citation>
    <scope>NUCLEOTIDE SEQUENCE</scope>
    <source>
        <strain evidence="13">An179</strain>
        <strain evidence="12">An180</strain>
    </source>
</reference>
<dbReference type="InterPro" id="IPR011006">
    <property type="entry name" value="CheY-like_superfamily"/>
</dbReference>
<evidence type="ECO:0000256" key="4">
    <source>
        <dbReference type="ARBA" id="ARBA00023015"/>
    </source>
</evidence>
<evidence type="ECO:0000313" key="15">
    <source>
        <dbReference type="Proteomes" id="UP000195897"/>
    </source>
</evidence>
<evidence type="ECO:0000313" key="12">
    <source>
        <dbReference type="EMBL" id="OUP53350.1"/>
    </source>
</evidence>
<protein>
    <recommendedName>
        <fullName evidence="1">Stage 0 sporulation protein A homolog</fullName>
    </recommendedName>
</protein>
<feature type="domain" description="OmpR/PhoB-type" evidence="11">
    <location>
        <begin position="129"/>
        <end position="225"/>
    </location>
</feature>
<dbReference type="Proteomes" id="UP000195326">
    <property type="component" value="Unassembled WGS sequence"/>
</dbReference>
<dbReference type="GO" id="GO:0006355">
    <property type="term" value="P:regulation of DNA-templated transcription"/>
    <property type="evidence" value="ECO:0007669"/>
    <property type="project" value="InterPro"/>
</dbReference>
<dbReference type="InterPro" id="IPR039420">
    <property type="entry name" value="WalR-like"/>
</dbReference>
<dbReference type="PANTHER" id="PTHR48111:SF73">
    <property type="entry name" value="ALKALINE PHOSPHATASE SYNTHESIS TRANSCRIPTIONAL REGULATORY PROTEIN PHOP"/>
    <property type="match status" value="1"/>
</dbReference>
<sequence>MALILIADDEARIRRLVADFLRRDGHTILEAGDGAEALDIVTERRNELSLVILDVMMPKMDGFAVLSAIRAGDHGKPLPVMMLTARAEDTDELHGLESGADDYVAKPFSPLVLAARVKTLLKRSGAPADEAESFGDLTVDERSRAVSVAGNPVELTPKEYELLVYFKNNRRVALSRETILNAVWGYDYFGDLRTVDTHIKKLRAKLGTCGTLIGTVRGYGYRFDAD</sequence>
<dbReference type="Pfam" id="PF00486">
    <property type="entry name" value="Trans_reg_C"/>
    <property type="match status" value="1"/>
</dbReference>